<gene>
    <name evidence="2" type="ORF">MGAL_10B051804</name>
</gene>
<evidence type="ECO:0000256" key="1">
    <source>
        <dbReference type="SAM" id="MobiDB-lite"/>
    </source>
</evidence>
<dbReference type="EMBL" id="UYJE01001738">
    <property type="protein sequence ID" value="VDI04750.1"/>
    <property type="molecule type" value="Genomic_DNA"/>
</dbReference>
<dbReference type="OrthoDB" id="8964762at2759"/>
<comment type="caution">
    <text evidence="2">The sequence shown here is derived from an EMBL/GenBank/DDBJ whole genome shotgun (WGS) entry which is preliminary data.</text>
</comment>
<evidence type="ECO:0000313" key="2">
    <source>
        <dbReference type="EMBL" id="VDI04750.1"/>
    </source>
</evidence>
<accession>A0A8B6CGM2</accession>
<name>A0A8B6CGM2_MYTGA</name>
<reference evidence="2" key="1">
    <citation type="submission" date="2018-11" db="EMBL/GenBank/DDBJ databases">
        <authorList>
            <person name="Alioto T."/>
            <person name="Alioto T."/>
        </authorList>
    </citation>
    <scope>NUCLEOTIDE SEQUENCE</scope>
</reference>
<keyword evidence="3" id="KW-1185">Reference proteome</keyword>
<evidence type="ECO:0000313" key="3">
    <source>
        <dbReference type="Proteomes" id="UP000596742"/>
    </source>
</evidence>
<dbReference type="AlphaFoldDB" id="A0A8B6CGM2"/>
<feature type="region of interest" description="Disordered" evidence="1">
    <location>
        <begin position="1"/>
        <end position="37"/>
    </location>
</feature>
<proteinExistence type="predicted"/>
<organism evidence="2 3">
    <name type="scientific">Mytilus galloprovincialis</name>
    <name type="common">Mediterranean mussel</name>
    <dbReference type="NCBI Taxonomy" id="29158"/>
    <lineage>
        <taxon>Eukaryota</taxon>
        <taxon>Metazoa</taxon>
        <taxon>Spiralia</taxon>
        <taxon>Lophotrochozoa</taxon>
        <taxon>Mollusca</taxon>
        <taxon>Bivalvia</taxon>
        <taxon>Autobranchia</taxon>
        <taxon>Pteriomorphia</taxon>
        <taxon>Mytilida</taxon>
        <taxon>Mytiloidea</taxon>
        <taxon>Mytilidae</taxon>
        <taxon>Mytilinae</taxon>
        <taxon>Mytilus</taxon>
    </lineage>
</organism>
<dbReference type="Proteomes" id="UP000596742">
    <property type="component" value="Unassembled WGS sequence"/>
</dbReference>
<protein>
    <submittedName>
        <fullName evidence="2">Uncharacterized protein</fullName>
    </submittedName>
</protein>
<sequence length="149" mass="17189">MTTTKKPTTPIRTTTRKSTTPIRTTTRKPTTPIMTTTPKPCVPNPACNCRIDCLDDEDESDLECCGLRCCSIRQRFERTQDKSLVYDDKVSSLMQCLPFVKPEIRGEPLRRQNALELFNTCKDPIGQTPDKLWVVRRMICRERYVLPHV</sequence>